<sequence length="311" mass="34808">MHTTFAIVGTGIVGERIIQQLQQNEQAKIIAIFDENNVRLTEIANKYDLQATTSYEEVLALKPDWVYIGTPPASHAELSNQASEAGLNVLCEKPLAHDATDGLHMVEATGKSNTRTAMHFPLMYSPSVRHMMKLVRSGEIGSVVRIELNAHFQDWPRPWQQNPWIGSREQGGFVREVFPHYLQLMCRMFGELSIHHHQTTYPTDVTLAETSVLATGATENNIPFLLNGLSGIGQKENLTYIVYGTNGVLKLRNWSELSIARKNSAFEILTSFDSVRTLVDECIAASNEKESNLVPFEEGLEVQRLIDSLLE</sequence>
<evidence type="ECO:0000259" key="1">
    <source>
        <dbReference type="Pfam" id="PF01408"/>
    </source>
</evidence>
<dbReference type="Pfam" id="PF22725">
    <property type="entry name" value="GFO_IDH_MocA_C3"/>
    <property type="match status" value="1"/>
</dbReference>
<dbReference type="InterPro" id="IPR055170">
    <property type="entry name" value="GFO_IDH_MocA-like_dom"/>
</dbReference>
<dbReference type="PANTHER" id="PTHR43377:SF1">
    <property type="entry name" value="BILIVERDIN REDUCTASE A"/>
    <property type="match status" value="1"/>
</dbReference>
<accession>A0A1D8JI85</accession>
<feature type="domain" description="Gfo/Idh/MocA-like oxidoreductase N-terminal" evidence="1">
    <location>
        <begin position="5"/>
        <end position="115"/>
    </location>
</feature>
<dbReference type="Gene3D" id="3.30.360.10">
    <property type="entry name" value="Dihydrodipicolinate Reductase, domain 2"/>
    <property type="match status" value="1"/>
</dbReference>
<dbReference type="SUPFAM" id="SSF51735">
    <property type="entry name" value="NAD(P)-binding Rossmann-fold domains"/>
    <property type="match status" value="1"/>
</dbReference>
<dbReference type="Proteomes" id="UP000185746">
    <property type="component" value="Chromosome"/>
</dbReference>
<keyword evidence="4" id="KW-1185">Reference proteome</keyword>
<gene>
    <name evidence="3" type="ORF">BI350_13370</name>
</gene>
<dbReference type="GO" id="GO:0000166">
    <property type="term" value="F:nucleotide binding"/>
    <property type="evidence" value="ECO:0007669"/>
    <property type="project" value="InterPro"/>
</dbReference>
<dbReference type="InterPro" id="IPR000683">
    <property type="entry name" value="Gfo/Idh/MocA-like_OxRdtase_N"/>
</dbReference>
<dbReference type="Pfam" id="PF01408">
    <property type="entry name" value="GFO_IDH_MocA"/>
    <property type="match status" value="1"/>
</dbReference>
<dbReference type="PANTHER" id="PTHR43377">
    <property type="entry name" value="BILIVERDIN REDUCTASE A"/>
    <property type="match status" value="1"/>
</dbReference>
<evidence type="ECO:0000259" key="2">
    <source>
        <dbReference type="Pfam" id="PF22725"/>
    </source>
</evidence>
<dbReference type="Gene3D" id="3.40.50.720">
    <property type="entry name" value="NAD(P)-binding Rossmann-like Domain"/>
    <property type="match status" value="1"/>
</dbReference>
<dbReference type="SUPFAM" id="SSF55347">
    <property type="entry name" value="Glyceraldehyde-3-phosphate dehydrogenase-like, C-terminal domain"/>
    <property type="match status" value="1"/>
</dbReference>
<feature type="domain" description="GFO/IDH/MocA-like oxidoreductase" evidence="2">
    <location>
        <begin position="128"/>
        <end position="249"/>
    </location>
</feature>
<organism evidence="3 4">
    <name type="scientific">Sporosarcina ureilytica</name>
    <dbReference type="NCBI Taxonomy" id="298596"/>
    <lineage>
        <taxon>Bacteria</taxon>
        <taxon>Bacillati</taxon>
        <taxon>Bacillota</taxon>
        <taxon>Bacilli</taxon>
        <taxon>Bacillales</taxon>
        <taxon>Caryophanaceae</taxon>
        <taxon>Sporosarcina</taxon>
    </lineage>
</organism>
<protein>
    <submittedName>
        <fullName evidence="3">Dehydrogenase</fullName>
    </submittedName>
</protein>
<dbReference type="EMBL" id="CP017560">
    <property type="protein sequence ID" value="AOV08425.1"/>
    <property type="molecule type" value="Genomic_DNA"/>
</dbReference>
<reference evidence="3 4" key="1">
    <citation type="submission" date="2016-09" db="EMBL/GenBank/DDBJ databases">
        <title>Complete genome sequence of the Lysinibacillus sphaericus LMG 22257, a specie of Bacillus with ureolytic activity that can effectively biodeposit calcium carbonate.</title>
        <authorList>
            <person name="Yan W."/>
        </authorList>
    </citation>
    <scope>NUCLEOTIDE SEQUENCE [LARGE SCALE GENOMIC DNA]</scope>
    <source>
        <strain evidence="3 4">LMG 22257</strain>
    </source>
</reference>
<dbReference type="KEGG" id="surl:BI350_13370"/>
<dbReference type="RefSeq" id="WP_075528588.1">
    <property type="nucleotide sequence ID" value="NZ_CP017560.1"/>
</dbReference>
<name>A0A1D8JI85_9BACL</name>
<evidence type="ECO:0000313" key="4">
    <source>
        <dbReference type="Proteomes" id="UP000185746"/>
    </source>
</evidence>
<dbReference type="InterPro" id="IPR051450">
    <property type="entry name" value="Gfo/Idh/MocA_Oxidoreductases"/>
</dbReference>
<dbReference type="InterPro" id="IPR036291">
    <property type="entry name" value="NAD(P)-bd_dom_sf"/>
</dbReference>
<proteinExistence type="predicted"/>
<dbReference type="AlphaFoldDB" id="A0A1D8JI85"/>
<evidence type="ECO:0000313" key="3">
    <source>
        <dbReference type="EMBL" id="AOV08425.1"/>
    </source>
</evidence>